<protein>
    <submittedName>
        <fullName evidence="1">BrnA antitoxin family protein</fullName>
    </submittedName>
</protein>
<comment type="caution">
    <text evidence="1">The sequence shown here is derived from an EMBL/GenBank/DDBJ whole genome shotgun (WGS) entry which is preliminary data.</text>
</comment>
<dbReference type="Proteomes" id="UP001176960">
    <property type="component" value="Unassembled WGS sequence"/>
</dbReference>
<reference evidence="1" key="1">
    <citation type="submission" date="2023-03" db="EMBL/GenBank/DDBJ databases">
        <authorList>
            <person name="Cleenwerck I."/>
        </authorList>
    </citation>
    <scope>NUCLEOTIDE SEQUENCE</scope>
    <source>
        <strain evidence="1">LMG 32879</strain>
    </source>
</reference>
<sequence length="33" mass="3609">MMRLDADLVARLKEDGPGWQGRANDLLRAAVGL</sequence>
<dbReference type="RefSeq" id="WP_289843438.1">
    <property type="nucleotide sequence ID" value="NZ_CATKSH010000002.1"/>
</dbReference>
<gene>
    <name evidence="1" type="ORF">LMG32879_000372</name>
</gene>
<proteinExistence type="predicted"/>
<keyword evidence="2" id="KW-1185">Reference proteome</keyword>
<dbReference type="InterPro" id="IPR025528">
    <property type="entry name" value="BrnA_antitoxin"/>
</dbReference>
<dbReference type="AlphaFoldDB" id="A0AA35UGI6"/>
<accession>A0AA35UGI6</accession>
<dbReference type="Pfam" id="PF14384">
    <property type="entry name" value="BrnA_antitoxin"/>
    <property type="match status" value="1"/>
</dbReference>
<evidence type="ECO:0000313" key="1">
    <source>
        <dbReference type="EMBL" id="CAI9119555.1"/>
    </source>
</evidence>
<dbReference type="EMBL" id="CATKSH010000002">
    <property type="protein sequence ID" value="CAI9119555.1"/>
    <property type="molecule type" value="Genomic_DNA"/>
</dbReference>
<name>A0AA35UGI6_9PROT</name>
<evidence type="ECO:0000313" key="2">
    <source>
        <dbReference type="Proteomes" id="UP001176960"/>
    </source>
</evidence>
<organism evidence="1 2">
    <name type="scientific">Brytella acorum</name>
    <dbReference type="NCBI Taxonomy" id="2959299"/>
    <lineage>
        <taxon>Bacteria</taxon>
        <taxon>Pseudomonadati</taxon>
        <taxon>Pseudomonadota</taxon>
        <taxon>Alphaproteobacteria</taxon>
        <taxon>Acetobacterales</taxon>
        <taxon>Acetobacteraceae</taxon>
        <taxon>Brytella</taxon>
    </lineage>
</organism>